<feature type="domain" description="Saccharopine dehydrogenase NADP binding" evidence="1">
    <location>
        <begin position="5"/>
        <end position="124"/>
    </location>
</feature>
<dbReference type="InterPro" id="IPR005097">
    <property type="entry name" value="Sacchrp_dh_NADP-bd"/>
</dbReference>
<dbReference type="OrthoDB" id="528778at2"/>
<dbReference type="Pfam" id="PF03435">
    <property type="entry name" value="Sacchrp_dh_NADP"/>
    <property type="match status" value="1"/>
</dbReference>
<evidence type="ECO:0000259" key="1">
    <source>
        <dbReference type="Pfam" id="PF03435"/>
    </source>
</evidence>
<protein>
    <submittedName>
        <fullName evidence="2">Saccharopine dehydrogenase</fullName>
    </submittedName>
</protein>
<dbReference type="PANTHER" id="PTHR43796">
    <property type="entry name" value="CARBOXYNORSPERMIDINE SYNTHASE"/>
    <property type="match status" value="1"/>
</dbReference>
<comment type="caution">
    <text evidence="2">The sequence shown here is derived from an EMBL/GenBank/DDBJ whole genome shotgun (WGS) entry which is preliminary data.</text>
</comment>
<proteinExistence type="predicted"/>
<evidence type="ECO:0000313" key="2">
    <source>
        <dbReference type="EMBL" id="PPJ62344.1"/>
    </source>
</evidence>
<accession>A0A2S6CRD9</accession>
<dbReference type="Proteomes" id="UP000239589">
    <property type="component" value="Unassembled WGS sequence"/>
</dbReference>
<organism evidence="2 3">
    <name type="scientific">Cuspidothrix issatschenkoi CHARLIE-1</name>
    <dbReference type="NCBI Taxonomy" id="2052836"/>
    <lineage>
        <taxon>Bacteria</taxon>
        <taxon>Bacillati</taxon>
        <taxon>Cyanobacteriota</taxon>
        <taxon>Cyanophyceae</taxon>
        <taxon>Nostocales</taxon>
        <taxon>Aphanizomenonaceae</taxon>
        <taxon>Cuspidothrix</taxon>
    </lineage>
</organism>
<keyword evidence="3" id="KW-1185">Reference proteome</keyword>
<dbReference type="RefSeq" id="WP_104388774.1">
    <property type="nucleotide sequence ID" value="NZ_PGEM01000126.1"/>
</dbReference>
<dbReference type="Gene3D" id="3.40.50.720">
    <property type="entry name" value="NAD(P)-binding Rossmann-like Domain"/>
    <property type="match status" value="1"/>
</dbReference>
<dbReference type="AlphaFoldDB" id="A0A2S6CRD9"/>
<dbReference type="InterPro" id="IPR036291">
    <property type="entry name" value="NAD(P)-bd_dom_sf"/>
</dbReference>
<gene>
    <name evidence="2" type="ORF">CUN59_15995</name>
</gene>
<dbReference type="SUPFAM" id="SSF51735">
    <property type="entry name" value="NAD(P)-binding Rossmann-fold domains"/>
    <property type="match status" value="1"/>
</dbReference>
<dbReference type="PANTHER" id="PTHR43796:SF2">
    <property type="entry name" value="CARBOXYNORSPERMIDINE SYNTHASE"/>
    <property type="match status" value="1"/>
</dbReference>
<name>A0A2S6CRD9_9CYAN</name>
<dbReference type="EMBL" id="PGEM01000126">
    <property type="protein sequence ID" value="PPJ62344.1"/>
    <property type="molecule type" value="Genomic_DNA"/>
</dbReference>
<sequence>MKNHVLIIGGRGRIGSSVAKDLLQHTQATITITGRSPEINNFSAEERRHFLLLDLDDIDHLRKAISQSELVIHCAGPFHYRNTKVLEICIHEGVNYIDVSDHRSYSQKALQFNSQAIDAGVTAIINAGIFPGISNSLVREGIEKFDLPEKIHLSYVVSGSGGAGITVMRTTFLGLQNTFKALINNEWQTIKPYTERENIDFPAPYYNHGIYWFDVPETMTLPISFPQVKTVITKFGSHPDFYNLLTWIAAHIFPKSLMHQSNMMEFLSHISLKMTEVTNLFTGVGVAIRAEITGKINDQTAIYRVNLVHENTAIAAGLGVGTIAKLLLENQLKYPGVAPVEIVLPTNLFRQNMQQRNVTIDAIWLKNPV</sequence>
<reference evidence="2 3" key="1">
    <citation type="submission" date="2018-02" db="EMBL/GenBank/DDBJ databases">
        <title>Discovery of a pederin family compound in a non-symbiotic bloom-forming cyanobacterium.</title>
        <authorList>
            <person name="Kust A."/>
            <person name="Mares J."/>
            <person name="Jokela J."/>
            <person name="Urajova P."/>
            <person name="Hajek J."/>
            <person name="Saurav K."/>
            <person name="Voracova K."/>
            <person name="Fewer D.P."/>
            <person name="Haapaniemi E."/>
            <person name="Permi P."/>
            <person name="Rehakova K."/>
            <person name="Sivonen K."/>
            <person name="Hrouzek P."/>
        </authorList>
    </citation>
    <scope>NUCLEOTIDE SEQUENCE [LARGE SCALE GENOMIC DNA]</scope>
    <source>
        <strain evidence="2 3">CHARLIE-1</strain>
    </source>
</reference>
<evidence type="ECO:0000313" key="3">
    <source>
        <dbReference type="Proteomes" id="UP000239589"/>
    </source>
</evidence>
<dbReference type="Gene3D" id="3.30.360.10">
    <property type="entry name" value="Dihydrodipicolinate Reductase, domain 2"/>
    <property type="match status" value="1"/>
</dbReference>